<dbReference type="EMBL" id="JAUESC010000382">
    <property type="protein sequence ID" value="KAK0587731.1"/>
    <property type="molecule type" value="Genomic_DNA"/>
</dbReference>
<dbReference type="GO" id="GO:0016125">
    <property type="term" value="P:sterol metabolic process"/>
    <property type="evidence" value="ECO:0007669"/>
    <property type="project" value="TreeGrafter"/>
</dbReference>
<keyword evidence="8 9" id="KW-0349">Heme</keyword>
<reference evidence="11" key="2">
    <citation type="submission" date="2023-06" db="EMBL/GenBank/DDBJ databases">
        <authorList>
            <person name="Swenson N.G."/>
            <person name="Wegrzyn J.L."/>
            <person name="Mcevoy S.L."/>
        </authorList>
    </citation>
    <scope>NUCLEOTIDE SEQUENCE</scope>
    <source>
        <strain evidence="11">NS2018</strain>
        <tissue evidence="11">Leaf</tissue>
    </source>
</reference>
<comment type="pathway">
    <text evidence="2">Secondary metabolite biosynthesis; terpenoid biosynthesis.</text>
</comment>
<evidence type="ECO:0000256" key="1">
    <source>
        <dbReference type="ARBA" id="ARBA00004167"/>
    </source>
</evidence>
<keyword evidence="6 10" id="KW-1133">Transmembrane helix</keyword>
<dbReference type="InterPro" id="IPR036396">
    <property type="entry name" value="Cyt_P450_sf"/>
</dbReference>
<proteinExistence type="inferred from homology"/>
<evidence type="ECO:0000313" key="12">
    <source>
        <dbReference type="Proteomes" id="UP001168877"/>
    </source>
</evidence>
<evidence type="ECO:0000256" key="6">
    <source>
        <dbReference type="ARBA" id="ARBA00022989"/>
    </source>
</evidence>
<feature type="transmembrane region" description="Helical" evidence="10">
    <location>
        <begin position="7"/>
        <end position="26"/>
    </location>
</feature>
<gene>
    <name evidence="11" type="ORF">LWI29_027877</name>
</gene>
<feature type="transmembrane region" description="Helical" evidence="10">
    <location>
        <begin position="46"/>
        <end position="66"/>
    </location>
</feature>
<dbReference type="InterPro" id="IPR017972">
    <property type="entry name" value="Cyt_P450_CS"/>
</dbReference>
<comment type="similarity">
    <text evidence="3 9">Belongs to the cytochrome P450 family.</text>
</comment>
<organism evidence="11 12">
    <name type="scientific">Acer saccharum</name>
    <name type="common">Sugar maple</name>
    <dbReference type="NCBI Taxonomy" id="4024"/>
    <lineage>
        <taxon>Eukaryota</taxon>
        <taxon>Viridiplantae</taxon>
        <taxon>Streptophyta</taxon>
        <taxon>Embryophyta</taxon>
        <taxon>Tracheophyta</taxon>
        <taxon>Spermatophyta</taxon>
        <taxon>Magnoliopsida</taxon>
        <taxon>eudicotyledons</taxon>
        <taxon>Gunneridae</taxon>
        <taxon>Pentapetalae</taxon>
        <taxon>rosids</taxon>
        <taxon>malvids</taxon>
        <taxon>Sapindales</taxon>
        <taxon>Sapindaceae</taxon>
        <taxon>Hippocastanoideae</taxon>
        <taxon>Acereae</taxon>
        <taxon>Acer</taxon>
    </lineage>
</organism>
<dbReference type="GO" id="GO:0016020">
    <property type="term" value="C:membrane"/>
    <property type="evidence" value="ECO:0007669"/>
    <property type="project" value="UniProtKB-SubCell"/>
</dbReference>
<name>A0AA39RZU4_ACESA</name>
<dbReference type="Gene3D" id="1.10.630.10">
    <property type="entry name" value="Cytochrome P450"/>
    <property type="match status" value="1"/>
</dbReference>
<dbReference type="GO" id="GO:0016132">
    <property type="term" value="P:brassinosteroid biosynthetic process"/>
    <property type="evidence" value="ECO:0007669"/>
    <property type="project" value="TreeGrafter"/>
</dbReference>
<evidence type="ECO:0000256" key="7">
    <source>
        <dbReference type="ARBA" id="ARBA00023004"/>
    </source>
</evidence>
<dbReference type="PANTHER" id="PTHR24286">
    <property type="entry name" value="CYTOCHROME P450 26"/>
    <property type="match status" value="1"/>
</dbReference>
<dbReference type="PRINTS" id="PR00463">
    <property type="entry name" value="EP450I"/>
</dbReference>
<dbReference type="InterPro" id="IPR001128">
    <property type="entry name" value="Cyt_P450"/>
</dbReference>
<evidence type="ECO:0000256" key="3">
    <source>
        <dbReference type="ARBA" id="ARBA00010617"/>
    </source>
</evidence>
<dbReference type="Proteomes" id="UP001168877">
    <property type="component" value="Unassembled WGS sequence"/>
</dbReference>
<dbReference type="GO" id="GO:0005506">
    <property type="term" value="F:iron ion binding"/>
    <property type="evidence" value="ECO:0007669"/>
    <property type="project" value="InterPro"/>
</dbReference>
<keyword evidence="9" id="KW-0560">Oxidoreductase</keyword>
<keyword evidence="12" id="KW-1185">Reference proteome</keyword>
<dbReference type="Pfam" id="PF00067">
    <property type="entry name" value="p450"/>
    <property type="match status" value="1"/>
</dbReference>
<dbReference type="AlphaFoldDB" id="A0AA39RZU4"/>
<comment type="caution">
    <text evidence="11">The sequence shown here is derived from an EMBL/GenBank/DDBJ whole genome shotgun (WGS) entry which is preliminary data.</text>
</comment>
<dbReference type="SUPFAM" id="SSF52058">
    <property type="entry name" value="L domain-like"/>
    <property type="match status" value="1"/>
</dbReference>
<evidence type="ECO:0000256" key="10">
    <source>
        <dbReference type="SAM" id="Phobius"/>
    </source>
</evidence>
<dbReference type="GO" id="GO:0010268">
    <property type="term" value="P:brassinosteroid homeostasis"/>
    <property type="evidence" value="ECO:0007669"/>
    <property type="project" value="TreeGrafter"/>
</dbReference>
<dbReference type="PANTHER" id="PTHR24286:SF12">
    <property type="entry name" value="CYTOCHROME P450 FAMILY PROTEIN, EXPRESSED"/>
    <property type="match status" value="1"/>
</dbReference>
<evidence type="ECO:0000313" key="11">
    <source>
        <dbReference type="EMBL" id="KAK0587731.1"/>
    </source>
</evidence>
<evidence type="ECO:0000256" key="8">
    <source>
        <dbReference type="PIRSR" id="PIRSR602401-1"/>
    </source>
</evidence>
<dbReference type="GO" id="GO:0020037">
    <property type="term" value="F:heme binding"/>
    <property type="evidence" value="ECO:0007669"/>
    <property type="project" value="InterPro"/>
</dbReference>
<comment type="subcellular location">
    <subcellularLocation>
        <location evidence="1">Membrane</location>
        <topology evidence="1">Single-pass membrane protein</topology>
    </subcellularLocation>
</comment>
<evidence type="ECO:0000256" key="2">
    <source>
        <dbReference type="ARBA" id="ARBA00004721"/>
    </source>
</evidence>
<keyword evidence="9" id="KW-0503">Monooxygenase</keyword>
<comment type="cofactor">
    <cofactor evidence="8">
        <name>heme</name>
        <dbReference type="ChEBI" id="CHEBI:30413"/>
    </cofactor>
</comment>
<keyword evidence="7 8" id="KW-0408">Iron</keyword>
<evidence type="ECO:0000256" key="5">
    <source>
        <dbReference type="ARBA" id="ARBA00022723"/>
    </source>
</evidence>
<accession>A0AA39RZU4</accession>
<reference evidence="11" key="1">
    <citation type="journal article" date="2022" name="Plant J.">
        <title>Strategies of tolerance reflected in two North American maple genomes.</title>
        <authorList>
            <person name="McEvoy S.L."/>
            <person name="Sezen U.U."/>
            <person name="Trouern-Trend A."/>
            <person name="McMahon S.M."/>
            <person name="Schaberg P.G."/>
            <person name="Yang J."/>
            <person name="Wegrzyn J.L."/>
            <person name="Swenson N.G."/>
        </authorList>
    </citation>
    <scope>NUCLEOTIDE SEQUENCE</scope>
    <source>
        <strain evidence="11">NS2018</strain>
    </source>
</reference>
<dbReference type="SUPFAM" id="SSF48264">
    <property type="entry name" value="Cytochrome P450"/>
    <property type="match status" value="1"/>
</dbReference>
<dbReference type="GO" id="GO:0004497">
    <property type="term" value="F:monooxygenase activity"/>
    <property type="evidence" value="ECO:0007669"/>
    <property type="project" value="UniProtKB-KW"/>
</dbReference>
<keyword evidence="10" id="KW-0472">Membrane</keyword>
<keyword evidence="4 10" id="KW-0812">Transmembrane</keyword>
<dbReference type="InterPro" id="IPR002401">
    <property type="entry name" value="Cyt_P450_E_grp-I"/>
</dbReference>
<sequence length="497" mass="56411">METSMGVWLALLLGLFPVLGWLLWWWNDLWYAFPLKFRYSGTGTRLPPGHMGFPFLGEMITFLWYFKFLRRPDEFINSKRRKYGDGEGMYRTHLFGSPSIIACFPSISKYIYRSGDLFIVKWPNVDLMGPTSLGVIHGKAHARIRSYLTNAINRPDSLRRIAAHVQPRMVAALQSWAHQGQLKGYSAVKKCRKKLEAIFRVELEKKKKNGNGVETTNDLMDGLMKIEDDEGNKLSDQENVENIVGLVVGGYDTTALSSTWALYFLAKFPNVLEKLREENMAACKNKKGEFITTEDLSRMKYTANVVEETIRMANIAAINFRLATREVEYKGYKIPKDWKVILWIRYLHTNPENFDDPMCFNPDRWNNPAKPGTFLVFGGGSRICPGNMLARLQIALFLHHLSVGYKALHQNSLHGFIPNEIVNCTELRAMDLSSNLLKGAIPSSLGRLTHLHHLFIGNLDLCGRQVHKPCRTSMGFPAVLPHDAASDEAAGKCYVST</sequence>
<keyword evidence="5 8" id="KW-0479">Metal-binding</keyword>
<dbReference type="GO" id="GO:0016705">
    <property type="term" value="F:oxidoreductase activity, acting on paired donors, with incorporation or reduction of molecular oxygen"/>
    <property type="evidence" value="ECO:0007669"/>
    <property type="project" value="InterPro"/>
</dbReference>
<evidence type="ECO:0000256" key="9">
    <source>
        <dbReference type="RuleBase" id="RU000461"/>
    </source>
</evidence>
<evidence type="ECO:0008006" key="13">
    <source>
        <dbReference type="Google" id="ProtNLM"/>
    </source>
</evidence>
<protein>
    <recommendedName>
        <fullName evidence="13">Cytochrome P450</fullName>
    </recommendedName>
</protein>
<evidence type="ECO:0000256" key="4">
    <source>
        <dbReference type="ARBA" id="ARBA00022692"/>
    </source>
</evidence>
<dbReference type="PROSITE" id="PS00086">
    <property type="entry name" value="CYTOCHROME_P450"/>
    <property type="match status" value="1"/>
</dbReference>
<feature type="binding site" description="axial binding residue" evidence="8">
    <location>
        <position position="384"/>
    </location>
    <ligand>
        <name>heme</name>
        <dbReference type="ChEBI" id="CHEBI:30413"/>
    </ligand>
    <ligandPart>
        <name>Fe</name>
        <dbReference type="ChEBI" id="CHEBI:18248"/>
    </ligandPart>
</feature>
<dbReference type="PRINTS" id="PR00385">
    <property type="entry name" value="P450"/>
</dbReference>